<evidence type="ECO:0008006" key="4">
    <source>
        <dbReference type="Google" id="ProtNLM"/>
    </source>
</evidence>
<gene>
    <name evidence="2" type="ORF">RFI_22976</name>
</gene>
<name>X6MK81_RETFI</name>
<proteinExistence type="predicted"/>
<dbReference type="InterPro" id="IPR035892">
    <property type="entry name" value="C2_domain_sf"/>
</dbReference>
<comment type="caution">
    <text evidence="2">The sequence shown here is derived from an EMBL/GenBank/DDBJ whole genome shotgun (WGS) entry which is preliminary data.</text>
</comment>
<keyword evidence="1" id="KW-1133">Transmembrane helix</keyword>
<keyword evidence="3" id="KW-1185">Reference proteome</keyword>
<organism evidence="2 3">
    <name type="scientific">Reticulomyxa filosa</name>
    <dbReference type="NCBI Taxonomy" id="46433"/>
    <lineage>
        <taxon>Eukaryota</taxon>
        <taxon>Sar</taxon>
        <taxon>Rhizaria</taxon>
        <taxon>Retaria</taxon>
        <taxon>Foraminifera</taxon>
        <taxon>Monothalamids</taxon>
        <taxon>Reticulomyxidae</taxon>
        <taxon>Reticulomyxa</taxon>
    </lineage>
</organism>
<keyword evidence="1" id="KW-0812">Transmembrane</keyword>
<reference evidence="2 3" key="1">
    <citation type="journal article" date="2013" name="Curr. Biol.">
        <title>The Genome of the Foraminiferan Reticulomyxa filosa.</title>
        <authorList>
            <person name="Glockner G."/>
            <person name="Hulsmann N."/>
            <person name="Schleicher M."/>
            <person name="Noegel A.A."/>
            <person name="Eichinger L."/>
            <person name="Gallinger C."/>
            <person name="Pawlowski J."/>
            <person name="Sierra R."/>
            <person name="Euteneuer U."/>
            <person name="Pillet L."/>
            <person name="Moustafa A."/>
            <person name="Platzer M."/>
            <person name="Groth M."/>
            <person name="Szafranski K."/>
            <person name="Schliwa M."/>
        </authorList>
    </citation>
    <scope>NUCLEOTIDE SEQUENCE [LARGE SCALE GENOMIC DNA]</scope>
</reference>
<dbReference type="EMBL" id="ASPP01020061">
    <property type="protein sequence ID" value="ETO14388.1"/>
    <property type="molecule type" value="Genomic_DNA"/>
</dbReference>
<dbReference type="Gene3D" id="2.60.40.150">
    <property type="entry name" value="C2 domain"/>
    <property type="match status" value="1"/>
</dbReference>
<accession>X6MK81</accession>
<evidence type="ECO:0000313" key="3">
    <source>
        <dbReference type="Proteomes" id="UP000023152"/>
    </source>
</evidence>
<feature type="transmembrane region" description="Helical" evidence="1">
    <location>
        <begin position="6"/>
        <end position="29"/>
    </location>
</feature>
<dbReference type="AlphaFoldDB" id="X6MK81"/>
<protein>
    <recommendedName>
        <fullName evidence="4">C2 domain-containing protein</fullName>
    </recommendedName>
</protein>
<evidence type="ECO:0000256" key="1">
    <source>
        <dbReference type="SAM" id="Phobius"/>
    </source>
</evidence>
<feature type="non-terminal residue" evidence="2">
    <location>
        <position position="282"/>
    </location>
</feature>
<keyword evidence="1" id="KW-0472">Membrane</keyword>
<dbReference type="Proteomes" id="UP000023152">
    <property type="component" value="Unassembled WGS sequence"/>
</dbReference>
<sequence length="282" mass="32696">MFLAEIRHQFFILLKILSEFLIFLSYLWLKLKKLSTQKIVTYLRFNDRLSTNIYKLSLSQKKFCCTFKISDLKTLQIVSKAGATGKKKGKKQSRNGVKQTVQIEDSQHFGLSYGQEEHAGGFFRCSFNNCVNQTSVVKMSTLSEEESSGRIEENKKCPTWNEALEWQFDGKTLQDLKRQGSNIKLEFYIIPNFFSPSNELTEIPIDLKKFQLMTKHKHIQLAGYIVLDLRNALSNGKRLPNVSSTFMKLRNAKQAKHGVHPQINICYWCILQKSWTPNFCFV</sequence>
<evidence type="ECO:0000313" key="2">
    <source>
        <dbReference type="EMBL" id="ETO14388.1"/>
    </source>
</evidence>